<dbReference type="Pfam" id="PF00847">
    <property type="entry name" value="AP2"/>
    <property type="match status" value="1"/>
</dbReference>
<dbReference type="GO" id="GO:0005634">
    <property type="term" value="C:nucleus"/>
    <property type="evidence" value="ECO:0007669"/>
    <property type="project" value="UniProtKB-SubCell"/>
</dbReference>
<protein>
    <recommendedName>
        <fullName evidence="7">AP2/ERF domain-containing protein</fullName>
    </recommendedName>
</protein>
<comment type="caution">
    <text evidence="8">The sequence shown here is derived from an EMBL/GenBank/DDBJ whole genome shotgun (WGS) entry which is preliminary data.</text>
</comment>
<dbReference type="SUPFAM" id="SSF54171">
    <property type="entry name" value="DNA-binding domain"/>
    <property type="match status" value="1"/>
</dbReference>
<keyword evidence="2" id="KW-0805">Transcription regulation</keyword>
<name>A0AAV8S8F7_9ROSI</name>
<evidence type="ECO:0000256" key="1">
    <source>
        <dbReference type="ARBA" id="ARBA00004123"/>
    </source>
</evidence>
<dbReference type="CDD" id="cd00018">
    <property type="entry name" value="AP2"/>
    <property type="match status" value="1"/>
</dbReference>
<dbReference type="PANTHER" id="PTHR31194:SF208">
    <property type="entry name" value="AP2_ERF DOMAIN-CONTAINING PROTEIN"/>
    <property type="match status" value="1"/>
</dbReference>
<dbReference type="InterPro" id="IPR050913">
    <property type="entry name" value="AP2/ERF_ERF"/>
</dbReference>
<dbReference type="FunFam" id="3.30.730.10:FF:000001">
    <property type="entry name" value="Ethylene-responsive transcription factor 2"/>
    <property type="match status" value="1"/>
</dbReference>
<evidence type="ECO:0000313" key="8">
    <source>
        <dbReference type="EMBL" id="KAJ8748434.1"/>
    </source>
</evidence>
<dbReference type="EMBL" id="JAIWQS010000012">
    <property type="protein sequence ID" value="KAJ8748434.1"/>
    <property type="molecule type" value="Genomic_DNA"/>
</dbReference>
<gene>
    <name evidence="8" type="ORF">K2173_003329</name>
</gene>
<dbReference type="GO" id="GO:0003677">
    <property type="term" value="F:DNA binding"/>
    <property type="evidence" value="ECO:0007669"/>
    <property type="project" value="UniProtKB-KW"/>
</dbReference>
<dbReference type="PANTHER" id="PTHR31194">
    <property type="entry name" value="SHN SHINE , DNA BINDING / TRANSCRIPTION FACTOR"/>
    <property type="match status" value="1"/>
</dbReference>
<keyword evidence="3" id="KW-0238">DNA-binding</keyword>
<sequence>MNSSSFKYTEHRIVTNKVVRCCDSKPARIVRISVTDGDATDSSDDDCDELQMVHPRRIKKHVNEIRIEDCGNYASDRAGEKSKQRQKNPSSRENGYCPEGKKYRGVRQRRWGRWAAEIRDPFRRTRIWLGTFDTAEEAAMVYDQAAIRIRGPNALTNFVRPPVRTNQAPEVDTVATVSGYDSGKESHSLCSPTSVLRFQSPEEPGAESQPLETDWRGHVEEVKERVFMPVQDPKEDDWRPVQELSEEDSNLLDHDCFIFDPWCFEQILEFDIPKRQVFLDEQHSILNSGVREDLADISVHLDGDFGSWDDYFGV</sequence>
<dbReference type="GO" id="GO:0003700">
    <property type="term" value="F:DNA-binding transcription factor activity"/>
    <property type="evidence" value="ECO:0007669"/>
    <property type="project" value="InterPro"/>
</dbReference>
<dbReference type="AlphaFoldDB" id="A0AAV8S8F7"/>
<evidence type="ECO:0000259" key="7">
    <source>
        <dbReference type="PROSITE" id="PS51032"/>
    </source>
</evidence>
<organism evidence="8 9">
    <name type="scientific">Erythroxylum novogranatense</name>
    <dbReference type="NCBI Taxonomy" id="1862640"/>
    <lineage>
        <taxon>Eukaryota</taxon>
        <taxon>Viridiplantae</taxon>
        <taxon>Streptophyta</taxon>
        <taxon>Embryophyta</taxon>
        <taxon>Tracheophyta</taxon>
        <taxon>Spermatophyta</taxon>
        <taxon>Magnoliopsida</taxon>
        <taxon>eudicotyledons</taxon>
        <taxon>Gunneridae</taxon>
        <taxon>Pentapetalae</taxon>
        <taxon>rosids</taxon>
        <taxon>fabids</taxon>
        <taxon>Malpighiales</taxon>
        <taxon>Erythroxylaceae</taxon>
        <taxon>Erythroxylum</taxon>
    </lineage>
</organism>
<proteinExistence type="predicted"/>
<evidence type="ECO:0000313" key="9">
    <source>
        <dbReference type="Proteomes" id="UP001159364"/>
    </source>
</evidence>
<dbReference type="SMART" id="SM00380">
    <property type="entry name" value="AP2"/>
    <property type="match status" value="1"/>
</dbReference>
<evidence type="ECO:0000256" key="4">
    <source>
        <dbReference type="ARBA" id="ARBA00023163"/>
    </source>
</evidence>
<evidence type="ECO:0000256" key="3">
    <source>
        <dbReference type="ARBA" id="ARBA00023125"/>
    </source>
</evidence>
<evidence type="ECO:0000256" key="6">
    <source>
        <dbReference type="SAM" id="MobiDB-lite"/>
    </source>
</evidence>
<evidence type="ECO:0000256" key="2">
    <source>
        <dbReference type="ARBA" id="ARBA00023015"/>
    </source>
</evidence>
<dbReference type="PRINTS" id="PR00367">
    <property type="entry name" value="ETHRSPELEMNT"/>
</dbReference>
<keyword evidence="5" id="KW-0539">Nucleus</keyword>
<feature type="region of interest" description="Disordered" evidence="6">
    <location>
        <begin position="76"/>
        <end position="100"/>
    </location>
</feature>
<dbReference type="Proteomes" id="UP001159364">
    <property type="component" value="Linkage Group LG12"/>
</dbReference>
<evidence type="ECO:0000256" key="5">
    <source>
        <dbReference type="ARBA" id="ARBA00023242"/>
    </source>
</evidence>
<keyword evidence="9" id="KW-1185">Reference proteome</keyword>
<dbReference type="InterPro" id="IPR001471">
    <property type="entry name" value="AP2/ERF_dom"/>
</dbReference>
<reference evidence="8 9" key="1">
    <citation type="submission" date="2021-09" db="EMBL/GenBank/DDBJ databases">
        <title>Genomic insights and catalytic innovation underlie evolution of tropane alkaloids biosynthesis.</title>
        <authorList>
            <person name="Wang Y.-J."/>
            <person name="Tian T."/>
            <person name="Huang J.-P."/>
            <person name="Huang S.-X."/>
        </authorList>
    </citation>
    <scope>NUCLEOTIDE SEQUENCE [LARGE SCALE GENOMIC DNA]</scope>
    <source>
        <strain evidence="8">KIB-2018</strain>
        <tissue evidence="8">Leaf</tissue>
    </source>
</reference>
<comment type="subcellular location">
    <subcellularLocation>
        <location evidence="1">Nucleus</location>
    </subcellularLocation>
</comment>
<feature type="domain" description="AP2/ERF" evidence="7">
    <location>
        <begin position="102"/>
        <end position="159"/>
    </location>
</feature>
<dbReference type="InterPro" id="IPR036955">
    <property type="entry name" value="AP2/ERF_dom_sf"/>
</dbReference>
<accession>A0AAV8S8F7</accession>
<keyword evidence="4" id="KW-0804">Transcription</keyword>
<dbReference type="PROSITE" id="PS51032">
    <property type="entry name" value="AP2_ERF"/>
    <property type="match status" value="1"/>
</dbReference>
<dbReference type="Gene3D" id="3.30.730.10">
    <property type="entry name" value="AP2/ERF domain"/>
    <property type="match status" value="1"/>
</dbReference>
<dbReference type="InterPro" id="IPR016177">
    <property type="entry name" value="DNA-bd_dom_sf"/>
</dbReference>